<evidence type="ECO:0000313" key="4">
    <source>
        <dbReference type="Proteomes" id="UP001500962"/>
    </source>
</evidence>
<protein>
    <recommendedName>
        <fullName evidence="2">DUF5786 domain-containing protein</fullName>
    </recommendedName>
</protein>
<evidence type="ECO:0000259" key="2">
    <source>
        <dbReference type="Pfam" id="PF19099"/>
    </source>
</evidence>
<reference evidence="3" key="1">
    <citation type="journal article" date="2014" name="Int. J. Syst. Evol. Microbiol.">
        <title>Complete genome sequence of Corynebacterium casei LMG S-19264T (=DSM 44701T), isolated from a smear-ripened cheese.</title>
        <authorList>
            <consortium name="US DOE Joint Genome Institute (JGI-PGF)"/>
            <person name="Walter F."/>
            <person name="Albersmeier A."/>
            <person name="Kalinowski J."/>
            <person name="Ruckert C."/>
        </authorList>
    </citation>
    <scope>NUCLEOTIDE SEQUENCE</scope>
    <source>
        <strain evidence="3">JCM 12289</strain>
    </source>
</reference>
<dbReference type="Proteomes" id="UP001500962">
    <property type="component" value="Unassembled WGS sequence"/>
</dbReference>
<accession>A0AAV3SM33</accession>
<evidence type="ECO:0000313" key="3">
    <source>
        <dbReference type="EMBL" id="GAA0476137.1"/>
    </source>
</evidence>
<feature type="region of interest" description="Disordered" evidence="1">
    <location>
        <begin position="1"/>
        <end position="32"/>
    </location>
</feature>
<gene>
    <name evidence="3" type="ORF">GCM10008985_35580</name>
</gene>
<dbReference type="AlphaFoldDB" id="A0AAV3SM33"/>
<feature type="domain" description="DUF5786" evidence="2">
    <location>
        <begin position="1"/>
        <end position="54"/>
    </location>
</feature>
<evidence type="ECO:0000256" key="1">
    <source>
        <dbReference type="SAM" id="MobiDB-lite"/>
    </source>
</evidence>
<feature type="compositionally biased region" description="Acidic residues" evidence="1">
    <location>
        <begin position="22"/>
        <end position="32"/>
    </location>
</feature>
<proteinExistence type="predicted"/>
<organism evidence="3 4">
    <name type="scientific">Halococcus dombrowskii</name>
    <dbReference type="NCBI Taxonomy" id="179637"/>
    <lineage>
        <taxon>Archaea</taxon>
        <taxon>Methanobacteriati</taxon>
        <taxon>Methanobacteriota</taxon>
        <taxon>Stenosarchaea group</taxon>
        <taxon>Halobacteria</taxon>
        <taxon>Halobacteriales</taxon>
        <taxon>Halococcaceae</taxon>
        <taxon>Halococcus</taxon>
    </lineage>
</organism>
<sequence>MGAYDAAEHQRREEKASAVDASSDDERSDYEGTVEYDVADADTEDLLAQFREIKSQ</sequence>
<dbReference type="InterPro" id="IPR043902">
    <property type="entry name" value="DUF5786"/>
</dbReference>
<comment type="caution">
    <text evidence="3">The sequence shown here is derived from an EMBL/GenBank/DDBJ whole genome shotgun (WGS) entry which is preliminary data.</text>
</comment>
<feature type="compositionally biased region" description="Basic and acidic residues" evidence="1">
    <location>
        <begin position="1"/>
        <end position="17"/>
    </location>
</feature>
<dbReference type="EMBL" id="BAAADN010000087">
    <property type="protein sequence ID" value="GAA0476137.1"/>
    <property type="molecule type" value="Genomic_DNA"/>
</dbReference>
<reference evidence="3" key="2">
    <citation type="submission" date="2023-12" db="EMBL/GenBank/DDBJ databases">
        <authorList>
            <person name="Sun Q."/>
            <person name="Inoue M."/>
        </authorList>
    </citation>
    <scope>NUCLEOTIDE SEQUENCE</scope>
    <source>
        <strain evidence="3">JCM 12289</strain>
    </source>
</reference>
<name>A0AAV3SM33_HALDO</name>
<dbReference type="Pfam" id="PF19099">
    <property type="entry name" value="DUF5786"/>
    <property type="match status" value="1"/>
</dbReference>